<accession>A0A9W9L3Y6</accession>
<reference evidence="3" key="2">
    <citation type="journal article" date="2023" name="IMA Fungus">
        <title>Comparative genomic study of the Penicillium genus elucidates a diverse pangenome and 15 lateral gene transfer events.</title>
        <authorList>
            <person name="Petersen C."/>
            <person name="Sorensen T."/>
            <person name="Nielsen M.R."/>
            <person name="Sondergaard T.E."/>
            <person name="Sorensen J.L."/>
            <person name="Fitzpatrick D.A."/>
            <person name="Frisvad J.C."/>
            <person name="Nielsen K.L."/>
        </authorList>
    </citation>
    <scope>NUCLEOTIDE SEQUENCE</scope>
    <source>
        <strain evidence="3">IBT 22155</strain>
    </source>
</reference>
<comment type="similarity">
    <text evidence="1">Belongs to the Cyclase 1 superfamily.</text>
</comment>
<feature type="region of interest" description="Disordered" evidence="2">
    <location>
        <begin position="1"/>
        <end position="51"/>
    </location>
</feature>
<organism evidence="3 4">
    <name type="scientific">Penicillium bovifimosum</name>
    <dbReference type="NCBI Taxonomy" id="126998"/>
    <lineage>
        <taxon>Eukaryota</taxon>
        <taxon>Fungi</taxon>
        <taxon>Dikarya</taxon>
        <taxon>Ascomycota</taxon>
        <taxon>Pezizomycotina</taxon>
        <taxon>Eurotiomycetes</taxon>
        <taxon>Eurotiomycetidae</taxon>
        <taxon>Eurotiales</taxon>
        <taxon>Aspergillaceae</taxon>
        <taxon>Penicillium</taxon>
    </lineage>
</organism>
<dbReference type="EMBL" id="JAPQKL010000004">
    <property type="protein sequence ID" value="KAJ5135646.1"/>
    <property type="molecule type" value="Genomic_DNA"/>
</dbReference>
<dbReference type="GeneID" id="81404838"/>
<dbReference type="PANTHER" id="PTHR34861">
    <property type="match status" value="1"/>
</dbReference>
<keyword evidence="4" id="KW-1185">Reference proteome</keyword>
<dbReference type="PANTHER" id="PTHR34861:SF10">
    <property type="entry name" value="CYCLASE"/>
    <property type="match status" value="1"/>
</dbReference>
<dbReference type="GO" id="GO:0004061">
    <property type="term" value="F:arylformamidase activity"/>
    <property type="evidence" value="ECO:0007669"/>
    <property type="project" value="InterPro"/>
</dbReference>
<dbReference type="SUPFAM" id="SSF102198">
    <property type="entry name" value="Putative cyclase"/>
    <property type="match status" value="1"/>
</dbReference>
<dbReference type="RefSeq" id="XP_056522618.1">
    <property type="nucleotide sequence ID" value="XM_056665668.1"/>
</dbReference>
<dbReference type="GO" id="GO:0019441">
    <property type="term" value="P:L-tryptophan catabolic process to kynurenine"/>
    <property type="evidence" value="ECO:0007669"/>
    <property type="project" value="InterPro"/>
</dbReference>
<comment type="caution">
    <text evidence="3">The sequence shown here is derived from an EMBL/GenBank/DDBJ whole genome shotgun (WGS) entry which is preliminary data.</text>
</comment>
<gene>
    <name evidence="3" type="ORF">N7515_004924</name>
</gene>
<feature type="compositionally biased region" description="Polar residues" evidence="2">
    <location>
        <begin position="1"/>
        <end position="43"/>
    </location>
</feature>
<dbReference type="OrthoDB" id="5396at2759"/>
<dbReference type="Pfam" id="PF04199">
    <property type="entry name" value="Cyclase"/>
    <property type="match status" value="1"/>
</dbReference>
<dbReference type="Gene3D" id="3.50.30.50">
    <property type="entry name" value="Putative cyclase"/>
    <property type="match status" value="1"/>
</dbReference>
<name>A0A9W9L3Y6_9EURO</name>
<dbReference type="Proteomes" id="UP001149079">
    <property type="component" value="Unassembled WGS sequence"/>
</dbReference>
<protein>
    <recommendedName>
        <fullName evidence="5">Cyclase</fullName>
    </recommendedName>
</protein>
<evidence type="ECO:0000256" key="1">
    <source>
        <dbReference type="ARBA" id="ARBA00007865"/>
    </source>
</evidence>
<dbReference type="InterPro" id="IPR037175">
    <property type="entry name" value="KFase_sf"/>
</dbReference>
<evidence type="ECO:0000313" key="4">
    <source>
        <dbReference type="Proteomes" id="UP001149079"/>
    </source>
</evidence>
<evidence type="ECO:0000313" key="3">
    <source>
        <dbReference type="EMBL" id="KAJ5135646.1"/>
    </source>
</evidence>
<reference evidence="3" key="1">
    <citation type="submission" date="2022-11" db="EMBL/GenBank/DDBJ databases">
        <authorList>
            <person name="Petersen C."/>
        </authorList>
    </citation>
    <scope>NUCLEOTIDE SEQUENCE</scope>
    <source>
        <strain evidence="3">IBT 22155</strain>
    </source>
</reference>
<sequence>MASRNPSSRLSAISSHIQHNPAAMSSSTQDANQLPWNPNNSKFPSRKDLPHIPGAPEGAAWVWGKDDQIGRLNLLTPQRVKASAAEIETGEMIRLDLPLNVPTKPAFNREVFQHNIKTLVENVAYDDTYTLNTQSGTQWDGFRHFGHIESGCFYNGAKGTDFVGETANHRCSIHHWATHGIAGRGILLDYFHYAKTNKKSYDPYTTHSITLSELQACGASQGLDLRPESEGGDIRVGDMLLIRSGFVERYHELSPEQRYAAATRSHGDICFAGVAREEALKDWLHDCYFAAVAGDSPTFEAWPVTQNDYLHQSLLALWGCPLGEMWDLDTLAEKCRARGKWTFFMTSSPANMPGGVGSHANATAIL</sequence>
<evidence type="ECO:0008006" key="5">
    <source>
        <dbReference type="Google" id="ProtNLM"/>
    </source>
</evidence>
<evidence type="ECO:0000256" key="2">
    <source>
        <dbReference type="SAM" id="MobiDB-lite"/>
    </source>
</evidence>
<dbReference type="AlphaFoldDB" id="A0A9W9L3Y6"/>
<proteinExistence type="inferred from homology"/>
<dbReference type="InterPro" id="IPR007325">
    <property type="entry name" value="KFase/CYL"/>
</dbReference>